<keyword evidence="7" id="KW-1185">Reference proteome</keyword>
<dbReference type="SMART" id="SM00346">
    <property type="entry name" value="HTH_ICLR"/>
    <property type="match status" value="1"/>
</dbReference>
<protein>
    <submittedName>
        <fullName evidence="6">IclR family transcriptional regulator</fullName>
    </submittedName>
</protein>
<evidence type="ECO:0000256" key="1">
    <source>
        <dbReference type="ARBA" id="ARBA00023015"/>
    </source>
</evidence>
<organism evidence="6 7">
    <name type="scientific">Priestia veravalensis</name>
    <dbReference type="NCBI Taxonomy" id="1414648"/>
    <lineage>
        <taxon>Bacteria</taxon>
        <taxon>Bacillati</taxon>
        <taxon>Bacillota</taxon>
        <taxon>Bacilli</taxon>
        <taxon>Bacillales</taxon>
        <taxon>Bacillaceae</taxon>
        <taxon>Priestia</taxon>
    </lineage>
</organism>
<reference evidence="6 7" key="1">
    <citation type="submission" date="2015-11" db="EMBL/GenBank/DDBJ databases">
        <title>Bacillus caseinolyticus sp nov.</title>
        <authorList>
            <person name="Dastager S.G."/>
            <person name="Mawlankar R."/>
        </authorList>
    </citation>
    <scope>NUCLEOTIDE SEQUENCE [LARGE SCALE GENOMIC DNA]</scope>
    <source>
        <strain evidence="6 7">SGD-V-76</strain>
    </source>
</reference>
<dbReference type="InterPro" id="IPR029016">
    <property type="entry name" value="GAF-like_dom_sf"/>
</dbReference>
<sequence length="259" mass="29083">MQDKNKTVVKSMSILTLFIDHPRLTFNELMNKTNIPKTSLHRMLGSLEEMGFLTKDPYGHYELGLLFLQFGQLVADRLDVRGLALPIMQALRDEVEEAVNLIVRDGDEAMYIEKIEAVHPVRLYTSIGRKSPLYAGACSRIILSFLSSEEQQRYLEVTDLKPIGIGTITDKEKLNEELHKARVNGYTISHSELEDYTTAVSAPIFNHKGEIVAGISVAGIDAHFHEERMPFLIKKVTTAAAEISVKLGYIPQHTSPFAQ</sequence>
<evidence type="ECO:0000256" key="2">
    <source>
        <dbReference type="ARBA" id="ARBA00023125"/>
    </source>
</evidence>
<dbReference type="GO" id="GO:0045892">
    <property type="term" value="P:negative regulation of DNA-templated transcription"/>
    <property type="evidence" value="ECO:0007669"/>
    <property type="project" value="TreeGrafter"/>
</dbReference>
<dbReference type="InterPro" id="IPR036390">
    <property type="entry name" value="WH_DNA-bd_sf"/>
</dbReference>
<dbReference type="PANTHER" id="PTHR30136">
    <property type="entry name" value="HELIX-TURN-HELIX TRANSCRIPTIONAL REGULATOR, ICLR FAMILY"/>
    <property type="match status" value="1"/>
</dbReference>
<dbReference type="GO" id="GO:0003700">
    <property type="term" value="F:DNA-binding transcription factor activity"/>
    <property type="evidence" value="ECO:0007669"/>
    <property type="project" value="TreeGrafter"/>
</dbReference>
<dbReference type="InterPro" id="IPR036388">
    <property type="entry name" value="WH-like_DNA-bd_sf"/>
</dbReference>
<dbReference type="EMBL" id="LNQP01000005">
    <property type="protein sequence ID" value="KSU89446.1"/>
    <property type="molecule type" value="Genomic_DNA"/>
</dbReference>
<keyword evidence="3" id="KW-0804">Transcription</keyword>
<dbReference type="Pfam" id="PF01614">
    <property type="entry name" value="IclR_C"/>
    <property type="match status" value="1"/>
</dbReference>
<dbReference type="PROSITE" id="PS51077">
    <property type="entry name" value="HTH_ICLR"/>
    <property type="match status" value="1"/>
</dbReference>
<dbReference type="Gene3D" id="1.10.10.10">
    <property type="entry name" value="Winged helix-like DNA-binding domain superfamily/Winged helix DNA-binding domain"/>
    <property type="match status" value="1"/>
</dbReference>
<dbReference type="Pfam" id="PF09339">
    <property type="entry name" value="HTH_IclR"/>
    <property type="match status" value="1"/>
</dbReference>
<evidence type="ECO:0000313" key="7">
    <source>
        <dbReference type="Proteomes" id="UP000053681"/>
    </source>
</evidence>
<dbReference type="InterPro" id="IPR014757">
    <property type="entry name" value="Tscrpt_reg_IclR_C"/>
</dbReference>
<comment type="caution">
    <text evidence="6">The sequence shown here is derived from an EMBL/GenBank/DDBJ whole genome shotgun (WGS) entry which is preliminary data.</text>
</comment>
<dbReference type="SUPFAM" id="SSF55781">
    <property type="entry name" value="GAF domain-like"/>
    <property type="match status" value="1"/>
</dbReference>
<proteinExistence type="predicted"/>
<accession>A0A0V8JR55</accession>
<dbReference type="PANTHER" id="PTHR30136:SF24">
    <property type="entry name" value="HTH-TYPE TRANSCRIPTIONAL REPRESSOR ALLR"/>
    <property type="match status" value="1"/>
</dbReference>
<dbReference type="Proteomes" id="UP000053681">
    <property type="component" value="Unassembled WGS sequence"/>
</dbReference>
<evidence type="ECO:0000259" key="5">
    <source>
        <dbReference type="PROSITE" id="PS51078"/>
    </source>
</evidence>
<keyword evidence="1" id="KW-0805">Transcription regulation</keyword>
<feature type="domain" description="HTH iclR-type" evidence="4">
    <location>
        <begin position="5"/>
        <end position="65"/>
    </location>
</feature>
<dbReference type="PROSITE" id="PS51078">
    <property type="entry name" value="ICLR_ED"/>
    <property type="match status" value="1"/>
</dbReference>
<dbReference type="InterPro" id="IPR005471">
    <property type="entry name" value="Tscrpt_reg_IclR_N"/>
</dbReference>
<dbReference type="SUPFAM" id="SSF46785">
    <property type="entry name" value="Winged helix' DNA-binding domain"/>
    <property type="match status" value="1"/>
</dbReference>
<dbReference type="InterPro" id="IPR050707">
    <property type="entry name" value="HTH_MetabolicPath_Reg"/>
</dbReference>
<evidence type="ECO:0000313" key="6">
    <source>
        <dbReference type="EMBL" id="KSU89446.1"/>
    </source>
</evidence>
<dbReference type="Gene3D" id="3.30.450.40">
    <property type="match status" value="1"/>
</dbReference>
<gene>
    <name evidence="6" type="ORF">AS180_02550</name>
</gene>
<dbReference type="AlphaFoldDB" id="A0A0V8JR55"/>
<name>A0A0V8JR55_9BACI</name>
<feature type="domain" description="IclR-ED" evidence="5">
    <location>
        <begin position="66"/>
        <end position="249"/>
    </location>
</feature>
<evidence type="ECO:0000259" key="4">
    <source>
        <dbReference type="PROSITE" id="PS51077"/>
    </source>
</evidence>
<keyword evidence="2" id="KW-0238">DNA-binding</keyword>
<dbReference type="GO" id="GO:0003677">
    <property type="term" value="F:DNA binding"/>
    <property type="evidence" value="ECO:0007669"/>
    <property type="project" value="UniProtKB-KW"/>
</dbReference>
<dbReference type="RefSeq" id="WP_025911067.1">
    <property type="nucleotide sequence ID" value="NZ_KQ758628.1"/>
</dbReference>
<evidence type="ECO:0000256" key="3">
    <source>
        <dbReference type="ARBA" id="ARBA00023163"/>
    </source>
</evidence>